<reference evidence="8 9" key="1">
    <citation type="submission" date="2020-10" db="EMBL/GenBank/DDBJ databases">
        <authorList>
            <person name="Castelo-Branco R."/>
            <person name="Eusebio N."/>
            <person name="Adriana R."/>
            <person name="Vieira A."/>
            <person name="Brugerolle De Fraissinette N."/>
            <person name="Rezende De Castro R."/>
            <person name="Schneider M.P."/>
            <person name="Vasconcelos V."/>
            <person name="Leao P.N."/>
        </authorList>
    </citation>
    <scope>NUCLEOTIDE SEQUENCE [LARGE SCALE GENOMIC DNA]</scope>
    <source>
        <strain evidence="8 9">LEGE 03274</strain>
    </source>
</reference>
<dbReference type="InterPro" id="IPR000447">
    <property type="entry name" value="G3P_DH_FAD-dep"/>
</dbReference>
<dbReference type="PANTHER" id="PTHR11985">
    <property type="entry name" value="GLYCEROL-3-PHOSPHATE DEHYDROGENASE"/>
    <property type="match status" value="1"/>
</dbReference>
<name>A0ABR9V3L0_9CHRO</name>
<evidence type="ECO:0000259" key="6">
    <source>
        <dbReference type="Pfam" id="PF01266"/>
    </source>
</evidence>
<dbReference type="PANTHER" id="PTHR11985:SF15">
    <property type="entry name" value="GLYCEROL-3-PHOSPHATE DEHYDROGENASE, MITOCHONDRIAL"/>
    <property type="match status" value="1"/>
</dbReference>
<dbReference type="SUPFAM" id="SSF51905">
    <property type="entry name" value="FAD/NAD(P)-binding domain"/>
    <property type="match status" value="1"/>
</dbReference>
<dbReference type="Gene3D" id="1.10.8.870">
    <property type="entry name" value="Alpha-glycerophosphate oxidase, cap domain"/>
    <property type="match status" value="1"/>
</dbReference>
<dbReference type="RefSeq" id="WP_193800590.1">
    <property type="nucleotide sequence ID" value="NZ_JADEWC010000012.1"/>
</dbReference>
<keyword evidence="9" id="KW-1185">Reference proteome</keyword>
<dbReference type="Gene3D" id="3.30.9.10">
    <property type="entry name" value="D-Amino Acid Oxidase, subunit A, domain 2"/>
    <property type="match status" value="1"/>
</dbReference>
<keyword evidence="3" id="KW-0285">Flavoprotein</keyword>
<evidence type="ECO:0000256" key="4">
    <source>
        <dbReference type="ARBA" id="ARBA00022827"/>
    </source>
</evidence>
<gene>
    <name evidence="8" type="ORF">IQ215_06925</name>
</gene>
<feature type="domain" description="FAD dependent oxidoreductase" evidence="6">
    <location>
        <begin position="21"/>
        <end position="382"/>
    </location>
</feature>
<dbReference type="Pfam" id="PF01266">
    <property type="entry name" value="DAO"/>
    <property type="match status" value="1"/>
</dbReference>
<dbReference type="SUPFAM" id="SSF54373">
    <property type="entry name" value="FAD-linked reductases, C-terminal domain"/>
    <property type="match status" value="1"/>
</dbReference>
<comment type="similarity">
    <text evidence="2">Belongs to the FAD-dependent glycerol-3-phosphate dehydrogenase family.</text>
</comment>
<dbReference type="PRINTS" id="PR01001">
    <property type="entry name" value="FADG3PDH"/>
</dbReference>
<dbReference type="Proteomes" id="UP000654604">
    <property type="component" value="Unassembled WGS sequence"/>
</dbReference>
<evidence type="ECO:0000256" key="5">
    <source>
        <dbReference type="ARBA" id="ARBA00023002"/>
    </source>
</evidence>
<evidence type="ECO:0000256" key="3">
    <source>
        <dbReference type="ARBA" id="ARBA00022630"/>
    </source>
</evidence>
<evidence type="ECO:0000313" key="9">
    <source>
        <dbReference type="Proteomes" id="UP000654604"/>
    </source>
</evidence>
<dbReference type="Pfam" id="PF16901">
    <property type="entry name" value="DAO_C"/>
    <property type="match status" value="1"/>
</dbReference>
<evidence type="ECO:0000256" key="2">
    <source>
        <dbReference type="ARBA" id="ARBA00007330"/>
    </source>
</evidence>
<organism evidence="8 9">
    <name type="scientific">Cyanobacterium stanieri LEGE 03274</name>
    <dbReference type="NCBI Taxonomy" id="1828756"/>
    <lineage>
        <taxon>Bacteria</taxon>
        <taxon>Bacillati</taxon>
        <taxon>Cyanobacteriota</taxon>
        <taxon>Cyanophyceae</taxon>
        <taxon>Oscillatoriophycideae</taxon>
        <taxon>Chroococcales</taxon>
        <taxon>Geminocystaceae</taxon>
        <taxon>Cyanobacterium</taxon>
    </lineage>
</organism>
<proteinExistence type="inferred from homology"/>
<accession>A0ABR9V3L0</accession>
<feature type="domain" description="Alpha-glycerophosphate oxidase C-terminal" evidence="7">
    <location>
        <begin position="411"/>
        <end position="521"/>
    </location>
</feature>
<evidence type="ECO:0000259" key="7">
    <source>
        <dbReference type="Pfam" id="PF16901"/>
    </source>
</evidence>
<keyword evidence="4" id="KW-0274">FAD</keyword>
<evidence type="ECO:0000256" key="1">
    <source>
        <dbReference type="ARBA" id="ARBA00001974"/>
    </source>
</evidence>
<comment type="caution">
    <text evidence="8">The sequence shown here is derived from an EMBL/GenBank/DDBJ whole genome shotgun (WGS) entry which is preliminary data.</text>
</comment>
<protein>
    <submittedName>
        <fullName evidence="8">FAD-dependent oxidoreductase</fullName>
    </submittedName>
</protein>
<comment type="cofactor">
    <cofactor evidence="1">
        <name>FAD</name>
        <dbReference type="ChEBI" id="CHEBI:57692"/>
    </cofactor>
</comment>
<dbReference type="InterPro" id="IPR036188">
    <property type="entry name" value="FAD/NAD-bd_sf"/>
</dbReference>
<dbReference type="Gene3D" id="3.50.50.60">
    <property type="entry name" value="FAD/NAD(P)-binding domain"/>
    <property type="match status" value="1"/>
</dbReference>
<evidence type="ECO:0000313" key="8">
    <source>
        <dbReference type="EMBL" id="MBE9222427.1"/>
    </source>
</evidence>
<sequence>MTIQLIERQKQLEKLKNEEFDCLIIGGGATGTGSALEANKRGLKVALVERFDFASGTSSRSTKLLHGGVRYLEQAFKRLDVEQFNLVRDALSERKNVIHIAPHLAKPLPLIIPLYQFWQIPYFFTGLLMYDLLSGKQSLGRSRLLSIKDTLELFPSLNTEGMIASVMYYDGQFDDARLNVEVAMKAIEQGCAIANYLEVIEIIKENDKCRGAVVKDSLSGETFPIKAEVVVNATGPYSDSIRHLDQAEAEKILKVSSGVHIVVDKAYAPGDGALLIPKTDDGRVIFIVPWRQFTLIGTTDEEAQVNDNPQPTEEEIEYLMAYANRYLTETINRQDVLSAWSGLRPLVSPNHSANSTAKISRDHTILKSKSGLITITGGKWTTFRKMAADTINQVIKQLSSPSGFSGHSSELIPVAGGENYDFDQLDQKLALTIEDEAIRHHLINYYGSRAIAINTIIEEYGIERLAPQYPFITAEVAYVCRYEMAQKSEDILSRRFRLTFLDSAVSKQVTEKVNTIIEKEKATINQEKITVNS</sequence>
<dbReference type="InterPro" id="IPR038299">
    <property type="entry name" value="DAO_C_sf"/>
</dbReference>
<dbReference type="InterPro" id="IPR006076">
    <property type="entry name" value="FAD-dep_OxRdtase"/>
</dbReference>
<keyword evidence="5" id="KW-0560">Oxidoreductase</keyword>
<dbReference type="EMBL" id="JADEWC010000012">
    <property type="protein sequence ID" value="MBE9222427.1"/>
    <property type="molecule type" value="Genomic_DNA"/>
</dbReference>
<dbReference type="InterPro" id="IPR031656">
    <property type="entry name" value="DAO_C"/>
</dbReference>